<organism evidence="4 5">
    <name type="scientific">Diploptera punctata</name>
    <name type="common">Pacific beetle cockroach</name>
    <dbReference type="NCBI Taxonomy" id="6984"/>
    <lineage>
        <taxon>Eukaryota</taxon>
        <taxon>Metazoa</taxon>
        <taxon>Ecdysozoa</taxon>
        <taxon>Arthropoda</taxon>
        <taxon>Hexapoda</taxon>
        <taxon>Insecta</taxon>
        <taxon>Pterygota</taxon>
        <taxon>Neoptera</taxon>
        <taxon>Polyneoptera</taxon>
        <taxon>Dictyoptera</taxon>
        <taxon>Blattodea</taxon>
        <taxon>Blaberoidea</taxon>
        <taxon>Blaberidae</taxon>
        <taxon>Diplopterinae</taxon>
        <taxon>Diploptera</taxon>
    </lineage>
</organism>
<dbReference type="Pfam" id="PF00095">
    <property type="entry name" value="WAP"/>
    <property type="match status" value="2"/>
</dbReference>
<evidence type="ECO:0000256" key="1">
    <source>
        <dbReference type="SAM" id="MobiDB-lite"/>
    </source>
</evidence>
<feature type="chain" id="PRO_5042199758" description="WAP domain-containing protein" evidence="2">
    <location>
        <begin position="21"/>
        <end position="165"/>
    </location>
</feature>
<reference evidence="4" key="1">
    <citation type="journal article" date="2023" name="IScience">
        <title>Live-bearing cockroach genome reveals convergent evolutionary mechanisms linked to viviparity in insects and beyond.</title>
        <authorList>
            <person name="Fouks B."/>
            <person name="Harrison M.C."/>
            <person name="Mikhailova A.A."/>
            <person name="Marchal E."/>
            <person name="English S."/>
            <person name="Carruthers M."/>
            <person name="Jennings E.C."/>
            <person name="Chiamaka E.L."/>
            <person name="Frigard R.A."/>
            <person name="Pippel M."/>
            <person name="Attardo G.M."/>
            <person name="Benoit J.B."/>
            <person name="Bornberg-Bauer E."/>
            <person name="Tobe S.S."/>
        </authorList>
    </citation>
    <scope>NUCLEOTIDE SEQUENCE</scope>
    <source>
        <strain evidence="4">Stay&amp;Tobe</strain>
    </source>
</reference>
<protein>
    <recommendedName>
        <fullName evidence="3">WAP domain-containing protein</fullName>
    </recommendedName>
</protein>
<keyword evidence="5" id="KW-1185">Reference proteome</keyword>
<dbReference type="Proteomes" id="UP001233999">
    <property type="component" value="Unassembled WGS sequence"/>
</dbReference>
<dbReference type="PANTHER" id="PTHR19441">
    <property type="entry name" value="WHEY ACDIC PROTEIN WAP"/>
    <property type="match status" value="1"/>
</dbReference>
<comment type="caution">
    <text evidence="4">The sequence shown here is derived from an EMBL/GenBank/DDBJ whole genome shotgun (WGS) entry which is preliminary data.</text>
</comment>
<dbReference type="SMART" id="SM00217">
    <property type="entry name" value="WAP"/>
    <property type="match status" value="2"/>
</dbReference>
<name>A0AAD8E930_DIPPU</name>
<evidence type="ECO:0000313" key="5">
    <source>
        <dbReference type="Proteomes" id="UP001233999"/>
    </source>
</evidence>
<evidence type="ECO:0000313" key="4">
    <source>
        <dbReference type="EMBL" id="KAJ9581875.1"/>
    </source>
</evidence>
<keyword evidence="2" id="KW-0732">Signal</keyword>
<feature type="signal peptide" evidence="2">
    <location>
        <begin position="1"/>
        <end position="20"/>
    </location>
</feature>
<dbReference type="Gene3D" id="4.10.75.10">
    <property type="entry name" value="Elafin-like"/>
    <property type="match status" value="2"/>
</dbReference>
<proteinExistence type="predicted"/>
<evidence type="ECO:0000259" key="3">
    <source>
        <dbReference type="PROSITE" id="PS51390"/>
    </source>
</evidence>
<dbReference type="EMBL" id="JASPKZ010007837">
    <property type="protein sequence ID" value="KAJ9581875.1"/>
    <property type="molecule type" value="Genomic_DNA"/>
</dbReference>
<accession>A0AAD8E930</accession>
<dbReference type="GO" id="GO:0005615">
    <property type="term" value="C:extracellular space"/>
    <property type="evidence" value="ECO:0007669"/>
    <property type="project" value="TreeGrafter"/>
</dbReference>
<sequence length="165" mass="17993">MRAVLIAIIVSGIAISVTICQSTSKPGQCSPSLPLEVCNKECNADGDCQGNYKCCGTKCGGTVCSFPVSIRRRVNREKPGYCPNPPKGPWVCSSTCSVDVECRDRAKCCRNRCGALRCTTPESEPQPVAEGISARQPEFDIPARQPVPRQPEFENPPEETFYSLY</sequence>
<feature type="domain" description="WAP" evidence="3">
    <location>
        <begin position="75"/>
        <end position="122"/>
    </location>
</feature>
<reference evidence="4" key="2">
    <citation type="submission" date="2023-05" db="EMBL/GenBank/DDBJ databases">
        <authorList>
            <person name="Fouks B."/>
        </authorList>
    </citation>
    <scope>NUCLEOTIDE SEQUENCE</scope>
    <source>
        <strain evidence="4">Stay&amp;Tobe</strain>
        <tissue evidence="4">Testes</tissue>
    </source>
</reference>
<feature type="region of interest" description="Disordered" evidence="1">
    <location>
        <begin position="121"/>
        <end position="165"/>
    </location>
</feature>
<feature type="domain" description="WAP" evidence="3">
    <location>
        <begin position="22"/>
        <end position="68"/>
    </location>
</feature>
<dbReference type="GO" id="GO:0004867">
    <property type="term" value="F:serine-type endopeptidase inhibitor activity"/>
    <property type="evidence" value="ECO:0007669"/>
    <property type="project" value="TreeGrafter"/>
</dbReference>
<dbReference type="PROSITE" id="PS51390">
    <property type="entry name" value="WAP"/>
    <property type="match status" value="2"/>
</dbReference>
<dbReference type="AlphaFoldDB" id="A0AAD8E930"/>
<dbReference type="InterPro" id="IPR008197">
    <property type="entry name" value="WAP_dom"/>
</dbReference>
<dbReference type="PANTHER" id="PTHR19441:SF95">
    <property type="entry name" value="PERLWAPIN ISOFORM X1"/>
    <property type="match status" value="1"/>
</dbReference>
<gene>
    <name evidence="4" type="ORF">L9F63_003768</name>
</gene>
<dbReference type="SUPFAM" id="SSF57256">
    <property type="entry name" value="Elafin-like"/>
    <property type="match status" value="2"/>
</dbReference>
<evidence type="ECO:0000256" key="2">
    <source>
        <dbReference type="SAM" id="SignalP"/>
    </source>
</evidence>
<dbReference type="InterPro" id="IPR050514">
    <property type="entry name" value="WAP_four-disulfide_core"/>
</dbReference>
<dbReference type="InterPro" id="IPR036645">
    <property type="entry name" value="Elafin-like_sf"/>
</dbReference>